<organism evidence="2 3">
    <name type="scientific">Arachidicoccus rhizosphaerae</name>
    <dbReference type="NCBI Taxonomy" id="551991"/>
    <lineage>
        <taxon>Bacteria</taxon>
        <taxon>Pseudomonadati</taxon>
        <taxon>Bacteroidota</taxon>
        <taxon>Chitinophagia</taxon>
        <taxon>Chitinophagales</taxon>
        <taxon>Chitinophagaceae</taxon>
        <taxon>Arachidicoccus</taxon>
    </lineage>
</organism>
<sequence>RDEKQHLGGGRVTPNDAVAGIAGTALMFLPLGAEAAKGERVVKVGLVTAEDAAKGESKLLGKDVVTTTTRIGRDGKAVEVIFKDGSKIDINAARVKQWTPNTHPNAPAGTLQKVKFDNPLPGSKGYKRTPTQSELDFLNGL</sequence>
<evidence type="ECO:0000313" key="2">
    <source>
        <dbReference type="EMBL" id="SEA67482.1"/>
    </source>
</evidence>
<dbReference type="Proteomes" id="UP000199041">
    <property type="component" value="Unassembled WGS sequence"/>
</dbReference>
<evidence type="ECO:0000313" key="3">
    <source>
        <dbReference type="Proteomes" id="UP000199041"/>
    </source>
</evidence>
<feature type="region of interest" description="Disordered" evidence="1">
    <location>
        <begin position="99"/>
        <end position="130"/>
    </location>
</feature>
<dbReference type="AlphaFoldDB" id="A0A1H4D5B8"/>
<name>A0A1H4D5B8_9BACT</name>
<accession>A0A1H4D5B8</accession>
<proteinExistence type="predicted"/>
<feature type="non-terminal residue" evidence="2">
    <location>
        <position position="1"/>
    </location>
</feature>
<gene>
    <name evidence="2" type="ORF">SAMN05192529_14411</name>
</gene>
<reference evidence="2 3" key="1">
    <citation type="submission" date="2016-10" db="EMBL/GenBank/DDBJ databases">
        <authorList>
            <person name="de Groot N.N."/>
        </authorList>
    </citation>
    <scope>NUCLEOTIDE SEQUENCE [LARGE SCALE GENOMIC DNA]</scope>
    <source>
        <strain evidence="2 3">Vu-144</strain>
    </source>
</reference>
<keyword evidence="3" id="KW-1185">Reference proteome</keyword>
<dbReference type="EMBL" id="FNQY01000044">
    <property type="protein sequence ID" value="SEA67482.1"/>
    <property type="molecule type" value="Genomic_DNA"/>
</dbReference>
<dbReference type="STRING" id="551991.SAMN05192529_14411"/>
<protein>
    <submittedName>
        <fullName evidence="2">Uncharacterized protein</fullName>
    </submittedName>
</protein>
<dbReference type="RefSeq" id="WP_211481922.1">
    <property type="nucleotide sequence ID" value="NZ_FNQY01000044.1"/>
</dbReference>
<evidence type="ECO:0000256" key="1">
    <source>
        <dbReference type="SAM" id="MobiDB-lite"/>
    </source>
</evidence>